<dbReference type="Proteomes" id="UP001500540">
    <property type="component" value="Unassembled WGS sequence"/>
</dbReference>
<dbReference type="InterPro" id="IPR036388">
    <property type="entry name" value="WH-like_DNA-bd_sf"/>
</dbReference>
<feature type="domain" description="HTH marR-type" evidence="1">
    <location>
        <begin position="15"/>
        <end position="110"/>
    </location>
</feature>
<evidence type="ECO:0000313" key="3">
    <source>
        <dbReference type="Proteomes" id="UP001500540"/>
    </source>
</evidence>
<dbReference type="Pfam" id="PF12802">
    <property type="entry name" value="MarR_2"/>
    <property type="match status" value="1"/>
</dbReference>
<keyword evidence="3" id="KW-1185">Reference proteome</keyword>
<dbReference type="SMART" id="SM00347">
    <property type="entry name" value="HTH_MARR"/>
    <property type="match status" value="1"/>
</dbReference>
<proteinExistence type="predicted"/>
<dbReference type="InterPro" id="IPR036390">
    <property type="entry name" value="WH_DNA-bd_sf"/>
</dbReference>
<organism evidence="2 3">
    <name type="scientific">Microbacterium kribbense</name>
    <dbReference type="NCBI Taxonomy" id="433645"/>
    <lineage>
        <taxon>Bacteria</taxon>
        <taxon>Bacillati</taxon>
        <taxon>Actinomycetota</taxon>
        <taxon>Actinomycetes</taxon>
        <taxon>Micrococcales</taxon>
        <taxon>Microbacteriaceae</taxon>
        <taxon>Microbacterium</taxon>
    </lineage>
</organism>
<dbReference type="InterPro" id="IPR011991">
    <property type="entry name" value="ArsR-like_HTH"/>
</dbReference>
<evidence type="ECO:0000313" key="2">
    <source>
        <dbReference type="EMBL" id="GAA3757718.1"/>
    </source>
</evidence>
<accession>A0ABP7G8X6</accession>
<evidence type="ECO:0000259" key="1">
    <source>
        <dbReference type="SMART" id="SM00347"/>
    </source>
</evidence>
<gene>
    <name evidence="2" type="ORF">GCM10022240_08120</name>
</gene>
<sequence length="202" mass="22260">MAGDKGEPVEIDDLAQMRALVHPARWTVLMALYDGEPLTATQAGALTGLTPSAMSYHLKQLAKMGLIERAPKSDDGRERPWIARGSGLRMSAQPDEFVGGVMMRHLMSALTKVIGAPPPKDPAERPWPAGYSQTRMRLSKERRKEMLARLQEIVDEYDKDEDADAPEVDFFLIHGVRVDAVPEAAADADVEASDEDHARRTA</sequence>
<dbReference type="RefSeq" id="WP_344780811.1">
    <property type="nucleotide sequence ID" value="NZ_BAABAF010000002.1"/>
</dbReference>
<reference evidence="3" key="1">
    <citation type="journal article" date="2019" name="Int. J. Syst. Evol. Microbiol.">
        <title>The Global Catalogue of Microorganisms (GCM) 10K type strain sequencing project: providing services to taxonomists for standard genome sequencing and annotation.</title>
        <authorList>
            <consortium name="The Broad Institute Genomics Platform"/>
            <consortium name="The Broad Institute Genome Sequencing Center for Infectious Disease"/>
            <person name="Wu L."/>
            <person name="Ma J."/>
        </authorList>
    </citation>
    <scope>NUCLEOTIDE SEQUENCE [LARGE SCALE GENOMIC DNA]</scope>
    <source>
        <strain evidence="3">JCM 16950</strain>
    </source>
</reference>
<dbReference type="CDD" id="cd00090">
    <property type="entry name" value="HTH_ARSR"/>
    <property type="match status" value="1"/>
</dbReference>
<dbReference type="Gene3D" id="1.10.10.10">
    <property type="entry name" value="Winged helix-like DNA-binding domain superfamily/Winged helix DNA-binding domain"/>
    <property type="match status" value="1"/>
</dbReference>
<protein>
    <submittedName>
        <fullName evidence="2">Helix-turn-helix domain-containing protein</fullName>
    </submittedName>
</protein>
<dbReference type="EMBL" id="BAABAF010000002">
    <property type="protein sequence ID" value="GAA3757718.1"/>
    <property type="molecule type" value="Genomic_DNA"/>
</dbReference>
<dbReference type="InterPro" id="IPR000835">
    <property type="entry name" value="HTH_MarR-typ"/>
</dbReference>
<dbReference type="SUPFAM" id="SSF46785">
    <property type="entry name" value="Winged helix' DNA-binding domain"/>
    <property type="match status" value="1"/>
</dbReference>
<name>A0ABP7G8X6_9MICO</name>
<comment type="caution">
    <text evidence="2">The sequence shown here is derived from an EMBL/GenBank/DDBJ whole genome shotgun (WGS) entry which is preliminary data.</text>
</comment>